<dbReference type="GO" id="GO:0005634">
    <property type="term" value="C:nucleus"/>
    <property type="evidence" value="ECO:0007669"/>
    <property type="project" value="TreeGrafter"/>
</dbReference>
<evidence type="ECO:0000256" key="1">
    <source>
        <dbReference type="ARBA" id="ARBA00025788"/>
    </source>
</evidence>
<dbReference type="RefSeq" id="XP_066066295.1">
    <property type="nucleotide sequence ID" value="XM_066210198.1"/>
</dbReference>
<evidence type="ECO:0000259" key="2">
    <source>
        <dbReference type="PROSITE" id="PS51532"/>
    </source>
</evidence>
<protein>
    <recommendedName>
        <fullName evidence="2">PITH domain-containing protein</fullName>
    </recommendedName>
</protein>
<dbReference type="Proteomes" id="UP000094043">
    <property type="component" value="Chromosome 1"/>
</dbReference>
<reference evidence="3" key="1">
    <citation type="submission" date="2016-06" db="EMBL/GenBank/DDBJ databases">
        <authorList>
            <person name="Cuomo C."/>
            <person name="Litvintseva A."/>
            <person name="Heitman J."/>
            <person name="Chen Y."/>
            <person name="Sun S."/>
            <person name="Springer D."/>
            <person name="Dromer F."/>
            <person name="Young S."/>
            <person name="Zeng Q."/>
            <person name="Chapman S."/>
            <person name="Gujja S."/>
            <person name="Saif S."/>
            <person name="Birren B."/>
        </authorList>
    </citation>
    <scope>NUCLEOTIDE SEQUENCE</scope>
    <source>
        <strain evidence="3">CBS 7841</strain>
    </source>
</reference>
<organism evidence="3 4">
    <name type="scientific">Cryptococcus depauperatus CBS 7841</name>
    <dbReference type="NCBI Taxonomy" id="1295531"/>
    <lineage>
        <taxon>Eukaryota</taxon>
        <taxon>Fungi</taxon>
        <taxon>Dikarya</taxon>
        <taxon>Basidiomycota</taxon>
        <taxon>Agaricomycotina</taxon>
        <taxon>Tremellomycetes</taxon>
        <taxon>Tremellales</taxon>
        <taxon>Cryptococcaceae</taxon>
        <taxon>Cryptococcus</taxon>
    </lineage>
</organism>
<dbReference type="PANTHER" id="PTHR12175">
    <property type="entry name" value="AD039 HT014 THIOREDOXIN FAMILY TRP26"/>
    <property type="match status" value="1"/>
</dbReference>
<dbReference type="PANTHER" id="PTHR12175:SF1">
    <property type="entry name" value="PITH DOMAIN-CONTAINING PROTEIN 1"/>
    <property type="match status" value="1"/>
</dbReference>
<dbReference type="Gene3D" id="2.60.120.470">
    <property type="entry name" value="PITH domain"/>
    <property type="match status" value="1"/>
</dbReference>
<dbReference type="KEGG" id="cdep:91084958"/>
<evidence type="ECO:0000313" key="4">
    <source>
        <dbReference type="Proteomes" id="UP000094043"/>
    </source>
</evidence>
<name>A0AAJ8JNL5_9TREE</name>
<dbReference type="GO" id="GO:0005737">
    <property type="term" value="C:cytoplasm"/>
    <property type="evidence" value="ECO:0007669"/>
    <property type="project" value="UniProtKB-ARBA"/>
</dbReference>
<reference evidence="3" key="2">
    <citation type="journal article" date="2022" name="Elife">
        <title>Obligate sexual reproduction of a homothallic fungus closely related to the Cryptococcus pathogenic species complex.</title>
        <authorList>
            <person name="Passer A.R."/>
            <person name="Clancey S.A."/>
            <person name="Shea T."/>
            <person name="David-Palma M."/>
            <person name="Averette A.F."/>
            <person name="Boekhout T."/>
            <person name="Porcel B.M."/>
            <person name="Nowrousian M."/>
            <person name="Cuomo C.A."/>
            <person name="Sun S."/>
            <person name="Heitman J."/>
            <person name="Coelho M.A."/>
        </authorList>
    </citation>
    <scope>NUCLEOTIDE SEQUENCE</scope>
    <source>
        <strain evidence="3">CBS 7841</strain>
    </source>
</reference>
<reference evidence="3" key="3">
    <citation type="submission" date="2024-01" db="EMBL/GenBank/DDBJ databases">
        <authorList>
            <person name="Coelho M.A."/>
            <person name="David-Palma M."/>
            <person name="Shea T."/>
            <person name="Sun S."/>
            <person name="Cuomo C.A."/>
            <person name="Heitman J."/>
        </authorList>
    </citation>
    <scope>NUCLEOTIDE SEQUENCE</scope>
    <source>
        <strain evidence="3">CBS 7841</strain>
    </source>
</reference>
<evidence type="ECO:0000313" key="3">
    <source>
        <dbReference type="EMBL" id="WVN85595.1"/>
    </source>
</evidence>
<dbReference type="EMBL" id="CP143784">
    <property type="protein sequence ID" value="WVN85595.1"/>
    <property type="molecule type" value="Genomic_DNA"/>
</dbReference>
<dbReference type="InterPro" id="IPR010400">
    <property type="entry name" value="PITH_dom"/>
</dbReference>
<accession>A0AAJ8JNL5</accession>
<dbReference type="InterPro" id="IPR037047">
    <property type="entry name" value="PITH_dom_sf"/>
</dbReference>
<dbReference type="GeneID" id="91084958"/>
<dbReference type="PROSITE" id="PS51532">
    <property type="entry name" value="PITH"/>
    <property type="match status" value="1"/>
</dbReference>
<dbReference type="Pfam" id="PF06201">
    <property type="entry name" value="PITH"/>
    <property type="match status" value="1"/>
</dbReference>
<dbReference type="AlphaFoldDB" id="A0AAJ8JNL5"/>
<gene>
    <name evidence="3" type="ORF">L203_100744</name>
</gene>
<keyword evidence="4" id="KW-1185">Reference proteome</keyword>
<sequence>MSCADDLTTEDLTGNVTAEVLERASAGEGSTTNLWGHIDRDKESGKKLTLQLILQIPFVSSVRLRTLVLHLPAPGHPHRPSRVRLYANARHCPDFRDLESVTPIMDIDISQTPDGIRRLPDGRRDVEEWPLKVQKLSNVFSVTLLFTEATTSQRSTVYFVGFKGVPPKHTMDMSKLGQIPTHNAADKPIDGVMEKQMGSNTTTTR</sequence>
<dbReference type="InterPro" id="IPR008979">
    <property type="entry name" value="Galactose-bd-like_sf"/>
</dbReference>
<proteinExistence type="inferred from homology"/>
<dbReference type="SUPFAM" id="SSF49785">
    <property type="entry name" value="Galactose-binding domain-like"/>
    <property type="match status" value="1"/>
</dbReference>
<feature type="domain" description="PITH" evidence="2">
    <location>
        <begin position="1"/>
        <end position="182"/>
    </location>
</feature>
<dbReference type="InterPro" id="IPR045099">
    <property type="entry name" value="PITH1-like"/>
</dbReference>
<comment type="similarity">
    <text evidence="1">Belongs to the PITHD1 family.</text>
</comment>